<accession>A0ACB9QEU7</accession>
<protein>
    <submittedName>
        <fullName evidence="1">Uncharacterized protein</fullName>
    </submittedName>
</protein>
<dbReference type="EMBL" id="CM042885">
    <property type="protein sequence ID" value="KAI4365054.1"/>
    <property type="molecule type" value="Genomic_DNA"/>
</dbReference>
<name>A0ACB9QEU7_9MYRT</name>
<dbReference type="Proteomes" id="UP001057402">
    <property type="component" value="Chromosome 6"/>
</dbReference>
<comment type="caution">
    <text evidence="1">The sequence shown here is derived from an EMBL/GenBank/DDBJ whole genome shotgun (WGS) entry which is preliminary data.</text>
</comment>
<organism evidence="1 2">
    <name type="scientific">Melastoma candidum</name>
    <dbReference type="NCBI Taxonomy" id="119954"/>
    <lineage>
        <taxon>Eukaryota</taxon>
        <taxon>Viridiplantae</taxon>
        <taxon>Streptophyta</taxon>
        <taxon>Embryophyta</taxon>
        <taxon>Tracheophyta</taxon>
        <taxon>Spermatophyta</taxon>
        <taxon>Magnoliopsida</taxon>
        <taxon>eudicotyledons</taxon>
        <taxon>Gunneridae</taxon>
        <taxon>Pentapetalae</taxon>
        <taxon>rosids</taxon>
        <taxon>malvids</taxon>
        <taxon>Myrtales</taxon>
        <taxon>Melastomataceae</taxon>
        <taxon>Melastomatoideae</taxon>
        <taxon>Melastomateae</taxon>
        <taxon>Melastoma</taxon>
    </lineage>
</organism>
<reference evidence="2" key="1">
    <citation type="journal article" date="2023" name="Front. Plant Sci.">
        <title>Chromosomal-level genome assembly of Melastoma candidum provides insights into trichome evolution.</title>
        <authorList>
            <person name="Zhong Y."/>
            <person name="Wu W."/>
            <person name="Sun C."/>
            <person name="Zou P."/>
            <person name="Liu Y."/>
            <person name="Dai S."/>
            <person name="Zhou R."/>
        </authorList>
    </citation>
    <scope>NUCLEOTIDE SEQUENCE [LARGE SCALE GENOMIC DNA]</scope>
</reference>
<gene>
    <name evidence="1" type="ORF">MLD38_021074</name>
</gene>
<evidence type="ECO:0000313" key="1">
    <source>
        <dbReference type="EMBL" id="KAI4365054.1"/>
    </source>
</evidence>
<proteinExistence type="predicted"/>
<keyword evidence="2" id="KW-1185">Reference proteome</keyword>
<evidence type="ECO:0000313" key="2">
    <source>
        <dbReference type="Proteomes" id="UP001057402"/>
    </source>
</evidence>
<sequence length="224" mass="25789">MHGDVQEIISPSNLYLQPKLVFKQYEFFWRLVANLCLWKMGATVGLLIWVSCFTCSFLPDTANFPRRTLSGDGLLTFSFALIRCQCLDRHSSSWQNDPLYLRVFCQNHTFEQLSHLHDGHLCLDQATFYPYEFLGSFHFYRCLPSWGSVGLLCPRRCSAWVDLLGMIAGHAYFFLEDVCPRMTGWHPLRTPSFIKALFADEAVVVARPENVRFAAPPAEELHQD</sequence>